<evidence type="ECO:0008006" key="3">
    <source>
        <dbReference type="Google" id="ProtNLM"/>
    </source>
</evidence>
<name>A0ABS4U1I9_9PSEU</name>
<proteinExistence type="predicted"/>
<dbReference type="Proteomes" id="UP001519332">
    <property type="component" value="Unassembled WGS sequence"/>
</dbReference>
<gene>
    <name evidence="1" type="ORF">JOF56_010901</name>
</gene>
<reference evidence="1 2" key="1">
    <citation type="submission" date="2021-03" db="EMBL/GenBank/DDBJ databases">
        <title>Sequencing the genomes of 1000 actinobacteria strains.</title>
        <authorList>
            <person name="Klenk H.-P."/>
        </authorList>
    </citation>
    <scope>NUCLEOTIDE SEQUENCE [LARGE SCALE GENOMIC DNA]</scope>
    <source>
        <strain evidence="1 2">DSM 46670</strain>
    </source>
</reference>
<accession>A0ABS4U1I9</accession>
<dbReference type="EMBL" id="JAGINW010000001">
    <property type="protein sequence ID" value="MBP2330516.1"/>
    <property type="molecule type" value="Genomic_DNA"/>
</dbReference>
<protein>
    <recommendedName>
        <fullName evidence="3">ABC transporter permease</fullName>
    </recommendedName>
</protein>
<keyword evidence="2" id="KW-1185">Reference proteome</keyword>
<sequence length="34" mass="3907">METVLGVIAIMLAQAVLRLVEQRVTRELPESKRR</sequence>
<comment type="caution">
    <text evidence="1">The sequence shown here is derived from an EMBL/GenBank/DDBJ whole genome shotgun (WGS) entry which is preliminary data.</text>
</comment>
<evidence type="ECO:0000313" key="1">
    <source>
        <dbReference type="EMBL" id="MBP2330516.1"/>
    </source>
</evidence>
<organism evidence="1 2">
    <name type="scientific">Kibdelosporangium banguiense</name>
    <dbReference type="NCBI Taxonomy" id="1365924"/>
    <lineage>
        <taxon>Bacteria</taxon>
        <taxon>Bacillati</taxon>
        <taxon>Actinomycetota</taxon>
        <taxon>Actinomycetes</taxon>
        <taxon>Pseudonocardiales</taxon>
        <taxon>Pseudonocardiaceae</taxon>
        <taxon>Kibdelosporangium</taxon>
    </lineage>
</organism>
<evidence type="ECO:0000313" key="2">
    <source>
        <dbReference type="Proteomes" id="UP001519332"/>
    </source>
</evidence>